<protein>
    <recommendedName>
        <fullName evidence="4">Craniofacial development protein 2</fullName>
    </recommendedName>
</protein>
<evidence type="ECO:0008006" key="4">
    <source>
        <dbReference type="Google" id="ProtNLM"/>
    </source>
</evidence>
<feature type="compositionally biased region" description="Polar residues" evidence="1">
    <location>
        <begin position="196"/>
        <end position="208"/>
    </location>
</feature>
<organism evidence="2 3">
    <name type="scientific">Popillia japonica</name>
    <name type="common">Japanese beetle</name>
    <dbReference type="NCBI Taxonomy" id="7064"/>
    <lineage>
        <taxon>Eukaryota</taxon>
        <taxon>Metazoa</taxon>
        <taxon>Ecdysozoa</taxon>
        <taxon>Arthropoda</taxon>
        <taxon>Hexapoda</taxon>
        <taxon>Insecta</taxon>
        <taxon>Pterygota</taxon>
        <taxon>Neoptera</taxon>
        <taxon>Endopterygota</taxon>
        <taxon>Coleoptera</taxon>
        <taxon>Polyphaga</taxon>
        <taxon>Scarabaeiformia</taxon>
        <taxon>Scarabaeidae</taxon>
        <taxon>Rutelinae</taxon>
        <taxon>Popillia</taxon>
    </lineage>
</organism>
<comment type="caution">
    <text evidence="2">The sequence shown here is derived from an EMBL/GenBank/DDBJ whole genome shotgun (WGS) entry which is preliminary data.</text>
</comment>
<name>A0AAW1K1Y3_POPJA</name>
<dbReference type="AlphaFoldDB" id="A0AAW1K1Y3"/>
<dbReference type="Proteomes" id="UP001458880">
    <property type="component" value="Unassembled WGS sequence"/>
</dbReference>
<accession>A0AAW1K1Y3</accession>
<dbReference type="SUPFAM" id="SSF56219">
    <property type="entry name" value="DNase I-like"/>
    <property type="match status" value="1"/>
</dbReference>
<keyword evidence="3" id="KW-1185">Reference proteome</keyword>
<sequence length="208" mass="24254">MAMTLDKKIGKESKKIKVNNMRNNGRIRIATWNVRSTYSEGALKHLAHEMDRYNVHLLAIQETKQKGEFVNEVENYIFLNSGGNTRMLGVGFMKQHTKNVIDVRNYQGADADTDHFLVIATFKQSQNKKRKSDTREYHLIKLNGLQEPQIKEKYEKEVEKILAQTEQENIESRWKQIEDVMTEAAKKTIPQRKENQNWNGSTRNAESK</sequence>
<feature type="region of interest" description="Disordered" evidence="1">
    <location>
        <begin position="185"/>
        <end position="208"/>
    </location>
</feature>
<gene>
    <name evidence="2" type="ORF">QE152_g25431</name>
</gene>
<dbReference type="Gene3D" id="3.60.10.10">
    <property type="entry name" value="Endonuclease/exonuclease/phosphatase"/>
    <property type="match status" value="1"/>
</dbReference>
<dbReference type="EMBL" id="JASPKY010000279">
    <property type="protein sequence ID" value="KAK9711490.1"/>
    <property type="molecule type" value="Genomic_DNA"/>
</dbReference>
<dbReference type="InterPro" id="IPR036691">
    <property type="entry name" value="Endo/exonu/phosph_ase_sf"/>
</dbReference>
<proteinExistence type="predicted"/>
<reference evidence="2 3" key="1">
    <citation type="journal article" date="2024" name="BMC Genomics">
        <title>De novo assembly and annotation of Popillia japonica's genome with initial clues to its potential as an invasive pest.</title>
        <authorList>
            <person name="Cucini C."/>
            <person name="Boschi S."/>
            <person name="Funari R."/>
            <person name="Cardaioli E."/>
            <person name="Iannotti N."/>
            <person name="Marturano G."/>
            <person name="Paoli F."/>
            <person name="Bruttini M."/>
            <person name="Carapelli A."/>
            <person name="Frati F."/>
            <person name="Nardi F."/>
        </authorList>
    </citation>
    <scope>NUCLEOTIDE SEQUENCE [LARGE SCALE GENOMIC DNA]</scope>
    <source>
        <strain evidence="2">DMR45628</strain>
    </source>
</reference>
<evidence type="ECO:0000313" key="3">
    <source>
        <dbReference type="Proteomes" id="UP001458880"/>
    </source>
</evidence>
<evidence type="ECO:0000256" key="1">
    <source>
        <dbReference type="SAM" id="MobiDB-lite"/>
    </source>
</evidence>
<evidence type="ECO:0000313" key="2">
    <source>
        <dbReference type="EMBL" id="KAK9711490.1"/>
    </source>
</evidence>